<dbReference type="OrthoDB" id="8478811at2"/>
<accession>A0A178KAT4</accession>
<dbReference type="GO" id="GO:0031012">
    <property type="term" value="C:extracellular matrix"/>
    <property type="evidence" value="ECO:0007669"/>
    <property type="project" value="TreeGrafter"/>
</dbReference>
<gene>
    <name evidence="3" type="ORF">A3K86_14425</name>
</gene>
<evidence type="ECO:0000259" key="2">
    <source>
        <dbReference type="PROSITE" id="PS51020"/>
    </source>
</evidence>
<dbReference type="EMBL" id="LVHF01000028">
    <property type="protein sequence ID" value="OAN13753.1"/>
    <property type="molecule type" value="Genomic_DNA"/>
</dbReference>
<dbReference type="PANTHER" id="PTHR11311">
    <property type="entry name" value="SPONDIN"/>
    <property type="match status" value="1"/>
</dbReference>
<dbReference type="PROSITE" id="PS51020">
    <property type="entry name" value="SPONDIN"/>
    <property type="match status" value="1"/>
</dbReference>
<feature type="signal peptide" evidence="1">
    <location>
        <begin position="1"/>
        <end position="20"/>
    </location>
</feature>
<keyword evidence="1" id="KW-0732">Signal</keyword>
<organism evidence="3 4">
    <name type="scientific">Photobacterium jeanii</name>
    <dbReference type="NCBI Taxonomy" id="858640"/>
    <lineage>
        <taxon>Bacteria</taxon>
        <taxon>Pseudomonadati</taxon>
        <taxon>Pseudomonadota</taxon>
        <taxon>Gammaproteobacteria</taxon>
        <taxon>Vibrionales</taxon>
        <taxon>Vibrionaceae</taxon>
        <taxon>Photobacterium</taxon>
    </lineage>
</organism>
<evidence type="ECO:0000313" key="3">
    <source>
        <dbReference type="EMBL" id="OAN13753.1"/>
    </source>
</evidence>
<dbReference type="RefSeq" id="WP_068332350.1">
    <property type="nucleotide sequence ID" value="NZ_LVHF01000028.1"/>
</dbReference>
<dbReference type="GO" id="GO:0007155">
    <property type="term" value="P:cell adhesion"/>
    <property type="evidence" value="ECO:0007669"/>
    <property type="project" value="TreeGrafter"/>
</dbReference>
<dbReference type="Proteomes" id="UP000078503">
    <property type="component" value="Unassembled WGS sequence"/>
</dbReference>
<sequence length="235" mass="25175">MNVFKLIVLSFFAFILSACGGSDGDDNPSPVVPDSDAVYELTFTTNWNAANFPTNFPNDRHFSGLIGLTHNSDIKLYEVGQLASPGVVSMAETGSKTILKTEIEEQQNKGNAHSTIDGNGVPASSTSVTVTFNISQEHPLATVVTMIAPSPDWFTGVNSVPLFTNGQWVDETELDAISYDAGSDSGTVFNSANLVTSPQEPITRLSTDRADTDFDNGINASNSLPIGSFKFKRIK</sequence>
<dbReference type="InterPro" id="IPR009465">
    <property type="entry name" value="Spondin_N"/>
</dbReference>
<evidence type="ECO:0000256" key="1">
    <source>
        <dbReference type="SAM" id="SignalP"/>
    </source>
</evidence>
<proteinExistence type="predicted"/>
<dbReference type="Gene3D" id="2.60.40.2130">
    <property type="entry name" value="F-spondin domain"/>
    <property type="match status" value="1"/>
</dbReference>
<feature type="domain" description="Spondin" evidence="2">
    <location>
        <begin position="27"/>
        <end position="213"/>
    </location>
</feature>
<dbReference type="InterPro" id="IPR051418">
    <property type="entry name" value="Spondin/Thrombospondin_T1"/>
</dbReference>
<keyword evidence="4" id="KW-1185">Reference proteome</keyword>
<dbReference type="AlphaFoldDB" id="A0A178KAT4"/>
<dbReference type="PROSITE" id="PS51257">
    <property type="entry name" value="PROKAR_LIPOPROTEIN"/>
    <property type="match status" value="1"/>
</dbReference>
<dbReference type="InterPro" id="IPR038678">
    <property type="entry name" value="Spondin_N_sf"/>
</dbReference>
<dbReference type="NCBIfam" id="NF038123">
    <property type="entry name" value="NF038123_dom"/>
    <property type="match status" value="1"/>
</dbReference>
<evidence type="ECO:0000313" key="4">
    <source>
        <dbReference type="Proteomes" id="UP000078503"/>
    </source>
</evidence>
<reference evidence="3 4" key="1">
    <citation type="submission" date="2016-03" db="EMBL/GenBank/DDBJ databases">
        <title>Photobacterium proteolyticum sp. nov. a protease producing bacterium isolated from ocean sediments of Laizhou Bay.</title>
        <authorList>
            <person name="Li Y."/>
        </authorList>
    </citation>
    <scope>NUCLEOTIDE SEQUENCE [LARGE SCALE GENOMIC DNA]</scope>
    <source>
        <strain evidence="3 4">R-40508</strain>
    </source>
</reference>
<name>A0A178KAT4_9GAMM</name>
<comment type="caution">
    <text evidence="3">The sequence shown here is derived from an EMBL/GenBank/DDBJ whole genome shotgun (WGS) entry which is preliminary data.</text>
</comment>
<feature type="chain" id="PRO_5008090180" description="Spondin domain-containing protein" evidence="1">
    <location>
        <begin position="21"/>
        <end position="235"/>
    </location>
</feature>
<dbReference type="Pfam" id="PF06468">
    <property type="entry name" value="Spond_N"/>
    <property type="match status" value="1"/>
</dbReference>
<dbReference type="PANTHER" id="PTHR11311:SF15">
    <property type="entry name" value="SPONDIN-2"/>
    <property type="match status" value="1"/>
</dbReference>
<dbReference type="STRING" id="858640.A3K86_14425"/>
<protein>
    <recommendedName>
        <fullName evidence="2">Spondin domain-containing protein</fullName>
    </recommendedName>
</protein>